<keyword evidence="2" id="KW-0812">Transmembrane</keyword>
<keyword evidence="2" id="KW-0472">Membrane</keyword>
<proteinExistence type="predicted"/>
<evidence type="ECO:0000256" key="2">
    <source>
        <dbReference type="SAM" id="Phobius"/>
    </source>
</evidence>
<dbReference type="AlphaFoldDB" id="A0A518DUF1"/>
<gene>
    <name evidence="3" type="ORF">Pla8534_32800</name>
</gene>
<accession>A0A518DUF1</accession>
<dbReference type="Proteomes" id="UP000317648">
    <property type="component" value="Chromosome"/>
</dbReference>
<evidence type="ECO:0000256" key="1">
    <source>
        <dbReference type="SAM" id="Coils"/>
    </source>
</evidence>
<dbReference type="KEGG" id="lcre:Pla8534_32800"/>
<evidence type="ECO:0000313" key="4">
    <source>
        <dbReference type="Proteomes" id="UP000317648"/>
    </source>
</evidence>
<dbReference type="OrthoDB" id="284128at2"/>
<keyword evidence="4" id="KW-1185">Reference proteome</keyword>
<keyword evidence="1" id="KW-0175">Coiled coil</keyword>
<dbReference type="RefSeq" id="WP_145054203.1">
    <property type="nucleotide sequence ID" value="NZ_CP036433.1"/>
</dbReference>
<feature type="transmembrane region" description="Helical" evidence="2">
    <location>
        <begin position="20"/>
        <end position="37"/>
    </location>
</feature>
<protein>
    <submittedName>
        <fullName evidence="3">Uncharacterized protein</fullName>
    </submittedName>
</protein>
<sequence length="339" mass="38428">MTRRPRAENDGPGQDSFLDIVANLVGILIILVMIVGARAKTVMIEAQEATPVEVDSGPNRELEIARTTARRIEANIHELTEKQRIQQVHVQIKRQERDQLHLLLTAAEMELKNKQANLTQQQQDQYQQAQQLAAAKGRLEEVRRAQWLLDHSPTAPKTLEHIPTPIAQTVDNHEVHFRLLQGRLTYVPMDELQKQFQLDARQAVDRLRNIDEIVDTVGPIEGFRLKYTMVREKSVTPTSQGPVMREYAALDSYELIPVSDRLGAPLAEALLSGSQMNQVLADYKPELATVTVWVYPDSFTELRQLKRHLYERGYLTAARPLPLGVLIRGSRDGTKSVTQ</sequence>
<dbReference type="EMBL" id="CP036433">
    <property type="protein sequence ID" value="QDU95465.1"/>
    <property type="molecule type" value="Genomic_DNA"/>
</dbReference>
<evidence type="ECO:0000313" key="3">
    <source>
        <dbReference type="EMBL" id="QDU95465.1"/>
    </source>
</evidence>
<name>A0A518DUF1_9BACT</name>
<feature type="coiled-coil region" evidence="1">
    <location>
        <begin position="62"/>
        <end position="124"/>
    </location>
</feature>
<keyword evidence="2" id="KW-1133">Transmembrane helix</keyword>
<reference evidence="3 4" key="1">
    <citation type="submission" date="2019-02" db="EMBL/GenBank/DDBJ databases">
        <title>Deep-cultivation of Planctomycetes and their phenomic and genomic characterization uncovers novel biology.</title>
        <authorList>
            <person name="Wiegand S."/>
            <person name="Jogler M."/>
            <person name="Boedeker C."/>
            <person name="Pinto D."/>
            <person name="Vollmers J."/>
            <person name="Rivas-Marin E."/>
            <person name="Kohn T."/>
            <person name="Peeters S.H."/>
            <person name="Heuer A."/>
            <person name="Rast P."/>
            <person name="Oberbeckmann S."/>
            <person name="Bunk B."/>
            <person name="Jeske O."/>
            <person name="Meyerdierks A."/>
            <person name="Storesund J.E."/>
            <person name="Kallscheuer N."/>
            <person name="Luecker S."/>
            <person name="Lage O.M."/>
            <person name="Pohl T."/>
            <person name="Merkel B.J."/>
            <person name="Hornburger P."/>
            <person name="Mueller R.-W."/>
            <person name="Bruemmer F."/>
            <person name="Labrenz M."/>
            <person name="Spormann A.M."/>
            <person name="Op den Camp H."/>
            <person name="Overmann J."/>
            <person name="Amann R."/>
            <person name="Jetten M.S.M."/>
            <person name="Mascher T."/>
            <person name="Medema M.H."/>
            <person name="Devos D.P."/>
            <person name="Kaster A.-K."/>
            <person name="Ovreas L."/>
            <person name="Rohde M."/>
            <person name="Galperin M.Y."/>
            <person name="Jogler C."/>
        </authorList>
    </citation>
    <scope>NUCLEOTIDE SEQUENCE [LARGE SCALE GENOMIC DNA]</scope>
    <source>
        <strain evidence="3 4">Pla85_3_4</strain>
    </source>
</reference>
<organism evidence="3 4">
    <name type="scientific">Lignipirellula cremea</name>
    <dbReference type="NCBI Taxonomy" id="2528010"/>
    <lineage>
        <taxon>Bacteria</taxon>
        <taxon>Pseudomonadati</taxon>
        <taxon>Planctomycetota</taxon>
        <taxon>Planctomycetia</taxon>
        <taxon>Pirellulales</taxon>
        <taxon>Pirellulaceae</taxon>
        <taxon>Lignipirellula</taxon>
    </lineage>
</organism>